<keyword evidence="7 12" id="KW-1133">Transmembrane helix</keyword>
<keyword evidence="15" id="KW-1185">Reference proteome</keyword>
<evidence type="ECO:0000256" key="1">
    <source>
        <dbReference type="ARBA" id="ARBA00004648"/>
    </source>
</evidence>
<reference evidence="14 15" key="1">
    <citation type="journal article" date="2024" name="Int. J. Syst. Evol. Microbiol.">
        <title>Clostridium omnivorum sp. nov., isolated from anoxic soil under the treatment of reductive soil disinfestation.</title>
        <authorList>
            <person name="Ueki A."/>
            <person name="Tonouchi A."/>
            <person name="Kaku N."/>
            <person name="Honma S."/>
            <person name="Ueki K."/>
        </authorList>
    </citation>
    <scope>NUCLEOTIDE SEQUENCE [LARGE SCALE GENOMIC DNA]</scope>
    <source>
        <strain evidence="14 15">E14</strain>
    </source>
</reference>
<evidence type="ECO:0000256" key="11">
    <source>
        <dbReference type="NCBIfam" id="TIGR02228"/>
    </source>
</evidence>
<comment type="function">
    <text evidence="10">Catalytic component of the signal peptidase complex (SPC) which catalyzes the cleavage of N-terminal signal sequences from nascent proteins as they are translocated into the lumen of the endoplasmic reticulum. Specifically cleaves N-terminal signal peptides that contain a hydrophobic alpha-helix (h-region) shorter than 18-20 amino acids.</text>
</comment>
<evidence type="ECO:0000256" key="10">
    <source>
        <dbReference type="ARBA" id="ARBA00045533"/>
    </source>
</evidence>
<dbReference type="PROSITE" id="PS00501">
    <property type="entry name" value="SPASE_I_1"/>
    <property type="match status" value="1"/>
</dbReference>
<evidence type="ECO:0000256" key="3">
    <source>
        <dbReference type="ARBA" id="ARBA00022692"/>
    </source>
</evidence>
<evidence type="ECO:0000259" key="13">
    <source>
        <dbReference type="Pfam" id="PF10502"/>
    </source>
</evidence>
<evidence type="ECO:0000256" key="5">
    <source>
        <dbReference type="ARBA" id="ARBA00022824"/>
    </source>
</evidence>
<proteinExistence type="predicted"/>
<dbReference type="SUPFAM" id="SSF51306">
    <property type="entry name" value="LexA/Signal peptidase"/>
    <property type="match status" value="1"/>
</dbReference>
<accession>A0ABQ5N5P3</accession>
<gene>
    <name evidence="14" type="ORF">bsdE14_19420</name>
</gene>
<dbReference type="NCBIfam" id="TIGR02228">
    <property type="entry name" value="sigpep_I_arch"/>
    <property type="match status" value="1"/>
</dbReference>
<evidence type="ECO:0000256" key="7">
    <source>
        <dbReference type="ARBA" id="ARBA00022989"/>
    </source>
</evidence>
<comment type="caution">
    <text evidence="14">The sequence shown here is derived from an EMBL/GenBank/DDBJ whole genome shotgun (WGS) entry which is preliminary data.</text>
</comment>
<feature type="transmembrane region" description="Helical" evidence="12">
    <location>
        <begin position="129"/>
        <end position="161"/>
    </location>
</feature>
<evidence type="ECO:0000256" key="8">
    <source>
        <dbReference type="ARBA" id="ARBA00023136"/>
    </source>
</evidence>
<keyword evidence="3 12" id="KW-0812">Transmembrane</keyword>
<evidence type="ECO:0000256" key="6">
    <source>
        <dbReference type="ARBA" id="ARBA00022968"/>
    </source>
</evidence>
<dbReference type="PRINTS" id="PR00728">
    <property type="entry name" value="SIGNALPTASE"/>
</dbReference>
<dbReference type="Gene3D" id="2.10.109.10">
    <property type="entry name" value="Umud Fragment, subunit A"/>
    <property type="match status" value="1"/>
</dbReference>
<dbReference type="Pfam" id="PF10502">
    <property type="entry name" value="Peptidase_S26"/>
    <property type="match status" value="1"/>
</dbReference>
<keyword evidence="8 12" id="KW-0472">Membrane</keyword>
<feature type="transmembrane region" description="Helical" evidence="12">
    <location>
        <begin position="12"/>
        <end position="32"/>
    </location>
</feature>
<dbReference type="PANTHER" id="PTHR10806">
    <property type="entry name" value="SIGNAL PEPTIDASE COMPLEX CATALYTIC SUBUNIT SEC11"/>
    <property type="match status" value="1"/>
</dbReference>
<evidence type="ECO:0000256" key="4">
    <source>
        <dbReference type="ARBA" id="ARBA00022801"/>
    </source>
</evidence>
<keyword evidence="4" id="KW-0378">Hydrolase</keyword>
<evidence type="ECO:0000313" key="14">
    <source>
        <dbReference type="EMBL" id="GLC30532.1"/>
    </source>
</evidence>
<name>A0ABQ5N5P3_9CLOT</name>
<keyword evidence="5" id="KW-0256">Endoplasmic reticulum</keyword>
<dbReference type="PANTHER" id="PTHR10806:SF6">
    <property type="entry name" value="SIGNAL PEPTIDASE COMPLEX CATALYTIC SUBUNIT SEC11"/>
    <property type="match status" value="1"/>
</dbReference>
<keyword evidence="2" id="KW-0645">Protease</keyword>
<evidence type="ECO:0000256" key="9">
    <source>
        <dbReference type="ARBA" id="ARBA00033305"/>
    </source>
</evidence>
<dbReference type="EC" id="3.4.21.89" evidence="11"/>
<comment type="subcellular location">
    <subcellularLocation>
        <location evidence="1">Endoplasmic reticulum membrane</location>
        <topology evidence="1">Single-pass type II membrane protein</topology>
    </subcellularLocation>
</comment>
<evidence type="ECO:0000256" key="2">
    <source>
        <dbReference type="ARBA" id="ARBA00022670"/>
    </source>
</evidence>
<sequence length="175" mass="19680">MKRTFLKVIKNIIYFAFVVILIFYIGVNIWGISKKDYIPGIGPYKIMTVLSGSMKPTFNPGDIIVGKKTNLDNIKTGDVITFKYNSSLTTHRIINTTLKDGQLFFITKGDNNNVADVSPVDSNLVVSKYIFRIPLIGFLIAFLKGIPGIITIWAVIIFIVANDVYKGIRERVHHI</sequence>
<dbReference type="InterPro" id="IPR001733">
    <property type="entry name" value="Peptidase_S26B"/>
</dbReference>
<dbReference type="InterPro" id="IPR036286">
    <property type="entry name" value="LexA/Signal_pep-like_sf"/>
</dbReference>
<dbReference type="RefSeq" id="WP_264849800.1">
    <property type="nucleotide sequence ID" value="NZ_BRXR01000001.1"/>
</dbReference>
<organism evidence="14 15">
    <name type="scientific">Clostridium omnivorum</name>
    <dbReference type="NCBI Taxonomy" id="1604902"/>
    <lineage>
        <taxon>Bacteria</taxon>
        <taxon>Bacillati</taxon>
        <taxon>Bacillota</taxon>
        <taxon>Clostridia</taxon>
        <taxon>Eubacteriales</taxon>
        <taxon>Clostridiaceae</taxon>
        <taxon>Clostridium</taxon>
    </lineage>
</organism>
<dbReference type="EMBL" id="BRXR01000001">
    <property type="protein sequence ID" value="GLC30532.1"/>
    <property type="molecule type" value="Genomic_DNA"/>
</dbReference>
<dbReference type="InterPro" id="IPR019533">
    <property type="entry name" value="Peptidase_S26"/>
</dbReference>
<dbReference type="Proteomes" id="UP001208567">
    <property type="component" value="Unassembled WGS sequence"/>
</dbReference>
<protein>
    <recommendedName>
        <fullName evidence="9 11">Signal peptidase I</fullName>
        <ecNumber evidence="11">3.4.21.89</ecNumber>
    </recommendedName>
</protein>
<feature type="domain" description="Peptidase S26" evidence="13">
    <location>
        <begin position="45"/>
        <end position="86"/>
    </location>
</feature>
<evidence type="ECO:0000256" key="12">
    <source>
        <dbReference type="SAM" id="Phobius"/>
    </source>
</evidence>
<dbReference type="CDD" id="cd06530">
    <property type="entry name" value="S26_SPase_I"/>
    <property type="match status" value="1"/>
</dbReference>
<evidence type="ECO:0000313" key="15">
    <source>
        <dbReference type="Proteomes" id="UP001208567"/>
    </source>
</evidence>
<keyword evidence="6" id="KW-0735">Signal-anchor</keyword>
<dbReference type="InterPro" id="IPR019756">
    <property type="entry name" value="Pept_S26A_signal_pept_1_Ser-AS"/>
</dbReference>